<gene>
    <name evidence="2" type="ORF">B0T26DRAFT_65786</name>
</gene>
<feature type="compositionally biased region" description="Low complexity" evidence="1">
    <location>
        <begin position="64"/>
        <end position="75"/>
    </location>
</feature>
<dbReference type="Proteomes" id="UP001172101">
    <property type="component" value="Unassembled WGS sequence"/>
</dbReference>
<dbReference type="RefSeq" id="XP_060303215.1">
    <property type="nucleotide sequence ID" value="XM_060438818.1"/>
</dbReference>
<feature type="compositionally biased region" description="Basic and acidic residues" evidence="1">
    <location>
        <begin position="187"/>
        <end position="206"/>
    </location>
</feature>
<dbReference type="GeneID" id="85322088"/>
<name>A0AA40BHI4_9PEZI</name>
<proteinExistence type="predicted"/>
<feature type="compositionally biased region" description="Gly residues" evidence="1">
    <location>
        <begin position="77"/>
        <end position="96"/>
    </location>
</feature>
<comment type="caution">
    <text evidence="2">The sequence shown here is derived from an EMBL/GenBank/DDBJ whole genome shotgun (WGS) entry which is preliminary data.</text>
</comment>
<evidence type="ECO:0000313" key="3">
    <source>
        <dbReference type="Proteomes" id="UP001172101"/>
    </source>
</evidence>
<sequence length="426" mass="46978">MDYRAAGIPLQSTSYAPYARETRQMEHEYWNPSDVGYHKKGRHGRAILPHLRPPGPGGEERRSVSSGSKSSITEEVGGSGSGSGSGNGGSRSGGGNKKAAAKQRKGTVPTPKPHGNNNNINSSNHHHNQDPGIDVALRNLSQELASSLRMYQGFVQGFRAQTELLRAWADETTLDIIWQNKVQQQQQHERRSGDGDEDQQQHHQRERFEGVVARVRKCRACVEEAVHRGESVVMASRIGGSRNRQTIMAQVRTGRKALVYCEGIVELASKAANEWLACKYLVGELEEARALLDWKKHPWICESSALDYLFCLPPSGFSLTLVCSLDGLLTCSVRATKQMAKMPATNRATAKRTPTPVPVPVPVPRVRARQRRKAAPRGLGAIATTIRITRMGTRLGRKTKTAMEMITTAKTGIRLGRTMTISYEVR</sequence>
<reference evidence="2" key="1">
    <citation type="submission" date="2023-06" db="EMBL/GenBank/DDBJ databases">
        <title>Genome-scale phylogeny and comparative genomics of the fungal order Sordariales.</title>
        <authorList>
            <consortium name="Lawrence Berkeley National Laboratory"/>
            <person name="Hensen N."/>
            <person name="Bonometti L."/>
            <person name="Westerberg I."/>
            <person name="Brannstrom I.O."/>
            <person name="Guillou S."/>
            <person name="Cros-Aarteil S."/>
            <person name="Calhoun S."/>
            <person name="Haridas S."/>
            <person name="Kuo A."/>
            <person name="Mondo S."/>
            <person name="Pangilinan J."/>
            <person name="Riley R."/>
            <person name="LaButti K."/>
            <person name="Andreopoulos B."/>
            <person name="Lipzen A."/>
            <person name="Chen C."/>
            <person name="Yanf M."/>
            <person name="Daum C."/>
            <person name="Ng V."/>
            <person name="Clum A."/>
            <person name="Steindorff A."/>
            <person name="Ohm R."/>
            <person name="Martin F."/>
            <person name="Silar P."/>
            <person name="Natvig D."/>
            <person name="Lalanne C."/>
            <person name="Gautier V."/>
            <person name="Ament-velasquez S.L."/>
            <person name="Kruys A."/>
            <person name="Hutchinson M.I."/>
            <person name="Powell A.J."/>
            <person name="Barry K."/>
            <person name="Miller A.N."/>
            <person name="Grigoriev I.V."/>
            <person name="Debuchy R."/>
            <person name="Gladieux P."/>
            <person name="Thoren M.H."/>
            <person name="Johannesson H."/>
        </authorList>
    </citation>
    <scope>NUCLEOTIDE SEQUENCE</scope>
    <source>
        <strain evidence="2">SMH2392-1A</strain>
    </source>
</reference>
<keyword evidence="3" id="KW-1185">Reference proteome</keyword>
<dbReference type="EMBL" id="JAUIRO010000001">
    <property type="protein sequence ID" value="KAK0734338.1"/>
    <property type="molecule type" value="Genomic_DNA"/>
</dbReference>
<protein>
    <submittedName>
        <fullName evidence="2">Uncharacterized protein</fullName>
    </submittedName>
</protein>
<evidence type="ECO:0000313" key="2">
    <source>
        <dbReference type="EMBL" id="KAK0734338.1"/>
    </source>
</evidence>
<organism evidence="2 3">
    <name type="scientific">Lasiosphaeria miniovina</name>
    <dbReference type="NCBI Taxonomy" id="1954250"/>
    <lineage>
        <taxon>Eukaryota</taxon>
        <taxon>Fungi</taxon>
        <taxon>Dikarya</taxon>
        <taxon>Ascomycota</taxon>
        <taxon>Pezizomycotina</taxon>
        <taxon>Sordariomycetes</taxon>
        <taxon>Sordariomycetidae</taxon>
        <taxon>Sordariales</taxon>
        <taxon>Lasiosphaeriaceae</taxon>
        <taxon>Lasiosphaeria</taxon>
    </lineage>
</organism>
<accession>A0AA40BHI4</accession>
<evidence type="ECO:0000256" key="1">
    <source>
        <dbReference type="SAM" id="MobiDB-lite"/>
    </source>
</evidence>
<feature type="region of interest" description="Disordered" evidence="1">
    <location>
        <begin position="342"/>
        <end position="362"/>
    </location>
</feature>
<feature type="region of interest" description="Disordered" evidence="1">
    <location>
        <begin position="46"/>
        <end position="132"/>
    </location>
</feature>
<feature type="region of interest" description="Disordered" evidence="1">
    <location>
        <begin position="185"/>
        <end position="206"/>
    </location>
</feature>
<dbReference type="AlphaFoldDB" id="A0AA40BHI4"/>